<dbReference type="PROSITE" id="PS00108">
    <property type="entry name" value="PROTEIN_KINASE_ST"/>
    <property type="match status" value="1"/>
</dbReference>
<evidence type="ECO:0000256" key="3">
    <source>
        <dbReference type="ARBA" id="ARBA00022777"/>
    </source>
</evidence>
<comment type="caution">
    <text evidence="9">The sequence shown here is derived from an EMBL/GenBank/DDBJ whole genome shotgun (WGS) entry which is preliminary data.</text>
</comment>
<protein>
    <submittedName>
        <fullName evidence="9">Serine/threonine protein kinase</fullName>
    </submittedName>
</protein>
<dbReference type="Gene3D" id="1.25.40.10">
    <property type="entry name" value="Tetratricopeptide repeat domain"/>
    <property type="match status" value="1"/>
</dbReference>
<dbReference type="RefSeq" id="WP_184300743.1">
    <property type="nucleotide sequence ID" value="NZ_JACHXU010000001.1"/>
</dbReference>
<dbReference type="Gene3D" id="1.10.510.10">
    <property type="entry name" value="Transferase(Phosphotransferase) domain 1"/>
    <property type="match status" value="1"/>
</dbReference>
<dbReference type="InterPro" id="IPR011009">
    <property type="entry name" value="Kinase-like_dom_sf"/>
</dbReference>
<keyword evidence="1" id="KW-0808">Transferase</keyword>
<keyword evidence="7" id="KW-1133">Transmembrane helix</keyword>
<accession>A0A7W5H3Q1</accession>
<dbReference type="GO" id="GO:0004674">
    <property type="term" value="F:protein serine/threonine kinase activity"/>
    <property type="evidence" value="ECO:0007669"/>
    <property type="project" value="UniProtKB-KW"/>
</dbReference>
<evidence type="ECO:0000256" key="2">
    <source>
        <dbReference type="ARBA" id="ARBA00022741"/>
    </source>
</evidence>
<dbReference type="InterPro" id="IPR000719">
    <property type="entry name" value="Prot_kinase_dom"/>
</dbReference>
<evidence type="ECO:0000256" key="1">
    <source>
        <dbReference type="ARBA" id="ARBA00022679"/>
    </source>
</evidence>
<dbReference type="AlphaFoldDB" id="A0A7W5H3Q1"/>
<dbReference type="SUPFAM" id="SSF56112">
    <property type="entry name" value="Protein kinase-like (PK-like)"/>
    <property type="match status" value="1"/>
</dbReference>
<dbReference type="PROSITE" id="PS00107">
    <property type="entry name" value="PROTEIN_KINASE_ATP"/>
    <property type="match status" value="1"/>
</dbReference>
<proteinExistence type="predicted"/>
<feature type="domain" description="Protein kinase" evidence="8">
    <location>
        <begin position="77"/>
        <end position="347"/>
    </location>
</feature>
<keyword evidence="9" id="KW-0723">Serine/threonine-protein kinase</keyword>
<feature type="compositionally biased region" description="Polar residues" evidence="6">
    <location>
        <begin position="695"/>
        <end position="712"/>
    </location>
</feature>
<evidence type="ECO:0000313" key="10">
    <source>
        <dbReference type="Proteomes" id="UP000536179"/>
    </source>
</evidence>
<dbReference type="InterPro" id="IPR017441">
    <property type="entry name" value="Protein_kinase_ATP_BS"/>
</dbReference>
<evidence type="ECO:0000256" key="5">
    <source>
        <dbReference type="PROSITE-ProRule" id="PRU10141"/>
    </source>
</evidence>
<dbReference type="GO" id="GO:0005524">
    <property type="term" value="F:ATP binding"/>
    <property type="evidence" value="ECO:0007669"/>
    <property type="project" value="UniProtKB-UniRule"/>
</dbReference>
<keyword evidence="7" id="KW-0472">Membrane</keyword>
<dbReference type="PANTHER" id="PTHR43289:SF6">
    <property type="entry name" value="SERINE_THREONINE-PROTEIN KINASE NEKL-3"/>
    <property type="match status" value="1"/>
</dbReference>
<dbReference type="PANTHER" id="PTHR43289">
    <property type="entry name" value="MITOGEN-ACTIVATED PROTEIN KINASE KINASE KINASE 20-RELATED"/>
    <property type="match status" value="1"/>
</dbReference>
<keyword evidence="4 5" id="KW-0067">ATP-binding</keyword>
<sequence>MPHLSERTIFVEAIEFDDPQERQAFIDRACGDDAKLRASVDALLRAHDAPENALDKPPVDVPLTNLPQALGSMIGPYRLMEQIGEGGFGLVYVAQQESPVRRKVALKIVKPGTGTKEVLARFEAERQAVAMMDHPNIAKVFDAGVTDDGRPYFVMELVRGIPITEFADAHKLSIHERLTLFISVCKAVHHAHQKGVIHRDIKPSNVMVTLHDDRPVVKVIDFGVSKAIGQSLTDKTIYTRFFSMIGTPLYMSPEQAEMSGLDIDTRSDIYSLGVMLYELLVGETPFDRERLDSAGLDEMRRIIREEDPPRPSQRLTTLNARMTTVSMARRLDPKRLTTRLRGDLDWIVMKALEKDRNRRYESAAEMASDIARHLSEQPIQARPPTWTYQLRKFTRRHRVVIATVSLVALAMIIGTGASIWQMRVAYHERDLKEIALREANEAKRDVEQFAAIVTTANSLVASAQTHAGAGRWKAARQDFDQAVQQQPNYDLPWVSRAQFYTQLNLWDEAADDFVTAISLGSTSDTPQWWGAACLFELTGHQYAARELCRQLDQHIANQQPIDHWEFVRNCLSCKDGISDASFQELARWTQAEVDQSDASRPAAPSSNGRQPPGRSPWLDGALWDNGPQWEGEPQWDNRPPRGNGPPHERRAPPSIFFDSKQPPPPPRPNHPRVDRRPETRESSQSGSPNHLPPNRGSSSQGNTSPENPNQRNPDPWGVNETAPIARPGERPRGDAISRPWETPRPWEQPLRSSPPRPSPDRASPHDLPPNVRQYITGVAYLRAGRYEKAIEYLQQSHADQGWPARWLIDAPLAMAYDHMGLADDAAKALADSRNSLTEVAETLALQETETTIPPWFDFVEYFVFYQEACEQIEGAPPRDLPSFAEVREAALMRLW</sequence>
<feature type="compositionally biased region" description="Basic and acidic residues" evidence="6">
    <location>
        <begin position="671"/>
        <end position="681"/>
    </location>
</feature>
<keyword evidence="7" id="KW-0812">Transmembrane</keyword>
<feature type="transmembrane region" description="Helical" evidence="7">
    <location>
        <begin position="399"/>
        <end position="420"/>
    </location>
</feature>
<gene>
    <name evidence="9" type="ORF">FHS27_000328</name>
</gene>
<dbReference type="Pfam" id="PF00069">
    <property type="entry name" value="Pkinase"/>
    <property type="match status" value="1"/>
</dbReference>
<evidence type="ECO:0000259" key="8">
    <source>
        <dbReference type="PROSITE" id="PS50011"/>
    </source>
</evidence>
<feature type="region of interest" description="Disordered" evidence="6">
    <location>
        <begin position="592"/>
        <end position="770"/>
    </location>
</feature>
<organism evidence="9 10">
    <name type="scientific">Aporhodopirellula rubra</name>
    <dbReference type="NCBI Taxonomy" id="980271"/>
    <lineage>
        <taxon>Bacteria</taxon>
        <taxon>Pseudomonadati</taxon>
        <taxon>Planctomycetota</taxon>
        <taxon>Planctomycetia</taxon>
        <taxon>Pirellulales</taxon>
        <taxon>Pirellulaceae</taxon>
        <taxon>Aporhodopirellula</taxon>
    </lineage>
</organism>
<dbReference type="InterPro" id="IPR008271">
    <property type="entry name" value="Ser/Thr_kinase_AS"/>
</dbReference>
<dbReference type="SMART" id="SM00220">
    <property type="entry name" value="S_TKc"/>
    <property type="match status" value="1"/>
</dbReference>
<dbReference type="Gene3D" id="3.30.200.20">
    <property type="entry name" value="Phosphorylase Kinase, domain 1"/>
    <property type="match status" value="1"/>
</dbReference>
<evidence type="ECO:0000256" key="4">
    <source>
        <dbReference type="ARBA" id="ARBA00022840"/>
    </source>
</evidence>
<dbReference type="PROSITE" id="PS50011">
    <property type="entry name" value="PROTEIN_KINASE_DOM"/>
    <property type="match status" value="1"/>
</dbReference>
<dbReference type="SUPFAM" id="SSF48452">
    <property type="entry name" value="TPR-like"/>
    <property type="match status" value="1"/>
</dbReference>
<dbReference type="EMBL" id="JACHXU010000001">
    <property type="protein sequence ID" value="MBB3204564.1"/>
    <property type="molecule type" value="Genomic_DNA"/>
</dbReference>
<reference evidence="9 10" key="1">
    <citation type="submission" date="2020-08" db="EMBL/GenBank/DDBJ databases">
        <title>Genomic Encyclopedia of Type Strains, Phase III (KMG-III): the genomes of soil and plant-associated and newly described type strains.</title>
        <authorList>
            <person name="Whitman W."/>
        </authorList>
    </citation>
    <scope>NUCLEOTIDE SEQUENCE [LARGE SCALE GENOMIC DNA]</scope>
    <source>
        <strain evidence="9 10">CECT 8075</strain>
    </source>
</reference>
<name>A0A7W5H3Q1_9BACT</name>
<feature type="binding site" evidence="5">
    <location>
        <position position="107"/>
    </location>
    <ligand>
        <name>ATP</name>
        <dbReference type="ChEBI" id="CHEBI:30616"/>
    </ligand>
</feature>
<evidence type="ECO:0000256" key="6">
    <source>
        <dbReference type="SAM" id="MobiDB-lite"/>
    </source>
</evidence>
<dbReference type="InterPro" id="IPR011990">
    <property type="entry name" value="TPR-like_helical_dom_sf"/>
</dbReference>
<dbReference type="CDD" id="cd14014">
    <property type="entry name" value="STKc_PknB_like"/>
    <property type="match status" value="1"/>
</dbReference>
<keyword evidence="2 5" id="KW-0547">Nucleotide-binding</keyword>
<dbReference type="Proteomes" id="UP000536179">
    <property type="component" value="Unassembled WGS sequence"/>
</dbReference>
<keyword evidence="10" id="KW-1185">Reference proteome</keyword>
<feature type="compositionally biased region" description="Polar residues" evidence="6">
    <location>
        <begin position="592"/>
        <end position="609"/>
    </location>
</feature>
<evidence type="ECO:0000313" key="9">
    <source>
        <dbReference type="EMBL" id="MBB3204564.1"/>
    </source>
</evidence>
<evidence type="ECO:0000256" key="7">
    <source>
        <dbReference type="SAM" id="Phobius"/>
    </source>
</evidence>
<keyword evidence="3 9" id="KW-0418">Kinase</keyword>